<dbReference type="RefSeq" id="WP_094368390.1">
    <property type="nucleotide sequence ID" value="NZ_NOJY02000044.1"/>
</dbReference>
<evidence type="ECO:0000313" key="1">
    <source>
        <dbReference type="EMBL" id="RDY25851.1"/>
    </source>
</evidence>
<proteinExistence type="predicted"/>
<accession>A0A371IZD5</accession>
<name>A0A371IZD5_9FIRM</name>
<comment type="caution">
    <text evidence="1">The sequence shown here is derived from an EMBL/GenBank/DDBJ whole genome shotgun (WGS) entry which is preliminary data.</text>
</comment>
<evidence type="ECO:0000313" key="2">
    <source>
        <dbReference type="Proteomes" id="UP000215694"/>
    </source>
</evidence>
<keyword evidence="2" id="KW-1185">Reference proteome</keyword>
<sequence length="212" mass="23824">MKNKKIVIVSIVVLLVPALGFGLNWFMSNKKYENTKYKTLKVEAEFNPSIDNNEYNGIVAGDMINKKIAITPKSTAESFIRVKVDKVWKDPGNDDIDANNITVNYSNSTEKINSEDDGKWYKAGDGYLYYIGLIDSNTKGDIGLIESMKFEGNMTDEEGKVVDCQNKTLNFEINMDVIQAKNGAYNSKWKNDNNKEIIAKLDGLAPDKISKK</sequence>
<dbReference type="Proteomes" id="UP000215694">
    <property type="component" value="Unassembled WGS sequence"/>
</dbReference>
<dbReference type="AlphaFoldDB" id="A0A371IZD5"/>
<dbReference type="EMBL" id="NOJY02000044">
    <property type="protein sequence ID" value="RDY25851.1"/>
    <property type="molecule type" value="Genomic_DNA"/>
</dbReference>
<organism evidence="1 2">
    <name type="scientific">Romboutsia weinsteinii</name>
    <dbReference type="NCBI Taxonomy" id="2020949"/>
    <lineage>
        <taxon>Bacteria</taxon>
        <taxon>Bacillati</taxon>
        <taxon>Bacillota</taxon>
        <taxon>Clostridia</taxon>
        <taxon>Peptostreptococcales</taxon>
        <taxon>Peptostreptococcaceae</taxon>
        <taxon>Romboutsia</taxon>
    </lineage>
</organism>
<gene>
    <name evidence="1" type="ORF">CHL78_016025</name>
</gene>
<protein>
    <recommendedName>
        <fullName evidence="3">Camelysin metallo-endopeptidase</fullName>
    </recommendedName>
</protein>
<evidence type="ECO:0008006" key="3">
    <source>
        <dbReference type="Google" id="ProtNLM"/>
    </source>
</evidence>
<reference evidence="1 2" key="1">
    <citation type="journal article" date="2017" name="Genome Announc.">
        <title>Draft Genome Sequence of Romboutsia weinsteinii sp. nov. Strain CCRI-19649(T) Isolated from Surface Water.</title>
        <authorList>
            <person name="Maheux A.F."/>
            <person name="Boudreau D.K."/>
            <person name="Berube E."/>
            <person name="Boissinot M."/>
            <person name="Cantin P."/>
            <person name="Raymond F."/>
            <person name="Corbeil J."/>
            <person name="Omar R.F."/>
            <person name="Bergeron M.G."/>
        </authorList>
    </citation>
    <scope>NUCLEOTIDE SEQUENCE [LARGE SCALE GENOMIC DNA]</scope>
    <source>
        <strain evidence="1 2">CCRI-19649</strain>
    </source>
</reference>
<dbReference type="OrthoDB" id="2085414at2"/>